<organism evidence="3">
    <name type="scientific">mine drainage metagenome</name>
    <dbReference type="NCBI Taxonomy" id="410659"/>
    <lineage>
        <taxon>unclassified sequences</taxon>
        <taxon>metagenomes</taxon>
        <taxon>ecological metagenomes</taxon>
    </lineage>
</organism>
<evidence type="ECO:0000259" key="2">
    <source>
        <dbReference type="Pfam" id="PF20382"/>
    </source>
</evidence>
<feature type="domain" description="DUF6677" evidence="2">
    <location>
        <begin position="26"/>
        <end position="137"/>
    </location>
</feature>
<feature type="transmembrane region" description="Helical" evidence="1">
    <location>
        <begin position="74"/>
        <end position="98"/>
    </location>
</feature>
<name>E6PWS7_9ZZZZ</name>
<proteinExistence type="predicted"/>
<sequence length="141" mass="14528">MATVSTKAGLTAGAGANGKSFRYAPLVLGWLVPGGGHFLLGKWVRGVLILVSVATMFFLGIAMQGKIYGGASNVLDLLGLAGDLGSGLCFVVSRIAGWGADTIQVTTADYGTRFMVMAGLLNLMAAVDAHNLSIGRKQDLP</sequence>
<feature type="transmembrane region" description="Helical" evidence="1">
    <location>
        <begin position="110"/>
        <end position="127"/>
    </location>
</feature>
<dbReference type="InterPro" id="IPR046499">
    <property type="entry name" value="DUF6677"/>
</dbReference>
<dbReference type="AlphaFoldDB" id="E6PWS7"/>
<dbReference type="Pfam" id="PF20382">
    <property type="entry name" value="DUF6677"/>
    <property type="match status" value="1"/>
</dbReference>
<evidence type="ECO:0000313" key="3">
    <source>
        <dbReference type="EMBL" id="CBH99385.1"/>
    </source>
</evidence>
<gene>
    <name evidence="3" type="ORF">CARN3_0297</name>
</gene>
<feature type="transmembrane region" description="Helical" evidence="1">
    <location>
        <begin position="43"/>
        <end position="62"/>
    </location>
</feature>
<comment type="caution">
    <text evidence="3">The sequence shown here is derived from an EMBL/GenBank/DDBJ whole genome shotgun (WGS) entry which is preliminary data.</text>
</comment>
<reference evidence="3" key="1">
    <citation type="submission" date="2009-10" db="EMBL/GenBank/DDBJ databases">
        <title>Diversity of trophic interactions inside an arsenic-rich microbial ecosystem.</title>
        <authorList>
            <person name="Bertin P.N."/>
            <person name="Heinrich-Salmeron A."/>
            <person name="Pelletier E."/>
            <person name="Goulhen-Chollet F."/>
            <person name="Arsene-Ploetze F."/>
            <person name="Gallien S."/>
            <person name="Calteau A."/>
            <person name="Vallenet D."/>
            <person name="Casiot C."/>
            <person name="Chane-Woon-Ming B."/>
            <person name="Giloteaux L."/>
            <person name="Barakat M."/>
            <person name="Bonnefoy V."/>
            <person name="Bruneel O."/>
            <person name="Chandler M."/>
            <person name="Cleiss J."/>
            <person name="Duran R."/>
            <person name="Elbaz-Poulichet F."/>
            <person name="Fonknechten N."/>
            <person name="Lauga B."/>
            <person name="Mornico D."/>
            <person name="Ortet P."/>
            <person name="Schaeffer C."/>
            <person name="Siguier P."/>
            <person name="Alexander Thil Smith A."/>
            <person name="Van Dorsselaer A."/>
            <person name="Weissenbach J."/>
            <person name="Medigue C."/>
            <person name="Le Paslier D."/>
        </authorList>
    </citation>
    <scope>NUCLEOTIDE SEQUENCE</scope>
</reference>
<dbReference type="EMBL" id="CABN01000008">
    <property type="protein sequence ID" value="CBH99385.1"/>
    <property type="molecule type" value="Genomic_DNA"/>
</dbReference>
<evidence type="ECO:0000256" key="1">
    <source>
        <dbReference type="SAM" id="Phobius"/>
    </source>
</evidence>
<keyword evidence="1" id="KW-1133">Transmembrane helix</keyword>
<keyword evidence="1" id="KW-0812">Transmembrane</keyword>
<protein>
    <recommendedName>
        <fullName evidence="2">DUF6677 domain-containing protein</fullName>
    </recommendedName>
</protein>
<accession>E6PWS7</accession>
<keyword evidence="1" id="KW-0472">Membrane</keyword>